<dbReference type="STRING" id="1239962.C943_00673"/>
<evidence type="ECO:0000313" key="2">
    <source>
        <dbReference type="Proteomes" id="UP000010953"/>
    </source>
</evidence>
<sequence>MSKIEHSYFLENCNNPFQGSDREKIWEQIKKNGREISKTDLFKRLEEIKRNAKK</sequence>
<dbReference type="InParanoid" id="M7X7P6"/>
<evidence type="ECO:0000313" key="1">
    <source>
        <dbReference type="EMBL" id="EMS33395.1"/>
    </source>
</evidence>
<reference evidence="1" key="1">
    <citation type="submission" date="2013-01" db="EMBL/GenBank/DDBJ databases">
        <title>Genome assembly of Mariniradius saccharolyticus AK6.</title>
        <authorList>
            <person name="Vaidya B."/>
            <person name="Khatri I."/>
            <person name="Tanuku N.R.S."/>
            <person name="Subramanian S."/>
            <person name="Pinnaka A."/>
        </authorList>
    </citation>
    <scope>NUCLEOTIDE SEQUENCE [LARGE SCALE GENOMIC DNA]</scope>
    <source>
        <strain evidence="1">AK6</strain>
    </source>
</reference>
<dbReference type="AlphaFoldDB" id="M7X7P6"/>
<keyword evidence="2" id="KW-1185">Reference proteome</keyword>
<dbReference type="EMBL" id="AMZY02000010">
    <property type="protein sequence ID" value="EMS33395.1"/>
    <property type="molecule type" value="Genomic_DNA"/>
</dbReference>
<protein>
    <submittedName>
        <fullName evidence="1">Uncharacterized protein</fullName>
    </submittedName>
</protein>
<gene>
    <name evidence="1" type="ORF">C943_00673</name>
</gene>
<organism evidence="1 2">
    <name type="scientific">Mariniradius saccharolyticus AK6</name>
    <dbReference type="NCBI Taxonomy" id="1239962"/>
    <lineage>
        <taxon>Bacteria</taxon>
        <taxon>Pseudomonadati</taxon>
        <taxon>Bacteroidota</taxon>
        <taxon>Cytophagia</taxon>
        <taxon>Cytophagales</taxon>
        <taxon>Cyclobacteriaceae</taxon>
        <taxon>Mariniradius</taxon>
    </lineage>
</organism>
<name>M7X7P6_9BACT</name>
<dbReference type="Proteomes" id="UP000010953">
    <property type="component" value="Unassembled WGS sequence"/>
</dbReference>
<comment type="caution">
    <text evidence="1">The sequence shown here is derived from an EMBL/GenBank/DDBJ whole genome shotgun (WGS) entry which is preliminary data.</text>
</comment>
<proteinExistence type="predicted"/>
<accession>M7X7P6</accession>